<dbReference type="InterPro" id="IPR045168">
    <property type="entry name" value="YTH_prot"/>
</dbReference>
<reference evidence="3 4" key="1">
    <citation type="submission" date="2024-09" db="EMBL/GenBank/DDBJ databases">
        <title>Rethinking Asexuality: The Enigmatic Case of Functional Sexual Genes in Lepraria (Stereocaulaceae).</title>
        <authorList>
            <person name="Doellman M."/>
            <person name="Sun Y."/>
            <person name="Barcenas-Pena A."/>
            <person name="Lumbsch H.T."/>
            <person name="Grewe F."/>
        </authorList>
    </citation>
    <scope>NUCLEOTIDE SEQUENCE [LARGE SCALE GENOMIC DNA]</scope>
    <source>
        <strain evidence="3 4">Grewe 0041</strain>
    </source>
</reference>
<evidence type="ECO:0000259" key="2">
    <source>
        <dbReference type="PROSITE" id="PS50882"/>
    </source>
</evidence>
<dbReference type="CDD" id="cd21134">
    <property type="entry name" value="YTH"/>
    <property type="match status" value="1"/>
</dbReference>
<accession>A0ABR4B986</accession>
<proteinExistence type="predicted"/>
<dbReference type="Gene3D" id="3.10.590.10">
    <property type="entry name" value="ph1033 like domains"/>
    <property type="match status" value="1"/>
</dbReference>
<comment type="caution">
    <text evidence="3">The sequence shown here is derived from an EMBL/GenBank/DDBJ whole genome shotgun (WGS) entry which is preliminary data.</text>
</comment>
<dbReference type="InterPro" id="IPR007275">
    <property type="entry name" value="YTH_domain"/>
</dbReference>
<evidence type="ECO:0000256" key="1">
    <source>
        <dbReference type="SAM" id="MobiDB-lite"/>
    </source>
</evidence>
<evidence type="ECO:0000313" key="4">
    <source>
        <dbReference type="Proteomes" id="UP001590951"/>
    </source>
</evidence>
<keyword evidence="4" id="KW-1185">Reference proteome</keyword>
<dbReference type="PANTHER" id="PTHR12357:SF3">
    <property type="entry name" value="YTH DOMAIN-CONTAINING PROTEIN 1"/>
    <property type="match status" value="1"/>
</dbReference>
<dbReference type="PROSITE" id="PS50882">
    <property type="entry name" value="YTH"/>
    <property type="match status" value="1"/>
</dbReference>
<feature type="region of interest" description="Disordered" evidence="1">
    <location>
        <begin position="135"/>
        <end position="160"/>
    </location>
</feature>
<gene>
    <name evidence="3" type="ORF">ABVK25_005160</name>
</gene>
<name>A0ABR4B986_9LECA</name>
<evidence type="ECO:0000313" key="3">
    <source>
        <dbReference type="EMBL" id="KAL2054412.1"/>
    </source>
</evidence>
<feature type="domain" description="YTH" evidence="2">
    <location>
        <begin position="16"/>
        <end position="148"/>
    </location>
</feature>
<dbReference type="Proteomes" id="UP001590951">
    <property type="component" value="Unassembled WGS sequence"/>
</dbReference>
<organism evidence="3 4">
    <name type="scientific">Lepraria finkii</name>
    <dbReference type="NCBI Taxonomy" id="1340010"/>
    <lineage>
        <taxon>Eukaryota</taxon>
        <taxon>Fungi</taxon>
        <taxon>Dikarya</taxon>
        <taxon>Ascomycota</taxon>
        <taxon>Pezizomycotina</taxon>
        <taxon>Lecanoromycetes</taxon>
        <taxon>OSLEUM clade</taxon>
        <taxon>Lecanoromycetidae</taxon>
        <taxon>Lecanorales</taxon>
        <taxon>Lecanorineae</taxon>
        <taxon>Stereocaulaceae</taxon>
        <taxon>Lepraria</taxon>
    </lineage>
</organism>
<sequence>MKTQSDLADEQTKAEQKVFTMKSLATEDLELSVQDRHWVTQPHNEAALNEAFECTDKVYLIFSANKPGEYFGFARMLSRIDGNSPQSSPVKSIKNPKPYELSLPTITVTPATSSASKGSVTEDLYRGTIFWEADLDGPEGSGPTPKLEKENEHGKPVTDKTWKLVDPLRFSGSQQSAFRSIMHGA</sequence>
<dbReference type="PANTHER" id="PTHR12357">
    <property type="entry name" value="YTH YT521-B HOMOLOGY DOMAIN-CONTAINING"/>
    <property type="match status" value="1"/>
</dbReference>
<dbReference type="Pfam" id="PF04146">
    <property type="entry name" value="YTH"/>
    <property type="match status" value="1"/>
</dbReference>
<dbReference type="EMBL" id="JBHFEH010000015">
    <property type="protein sequence ID" value="KAL2054412.1"/>
    <property type="molecule type" value="Genomic_DNA"/>
</dbReference>
<protein>
    <recommendedName>
        <fullName evidence="2">YTH domain-containing protein</fullName>
    </recommendedName>
</protein>
<feature type="compositionally biased region" description="Basic and acidic residues" evidence="1">
    <location>
        <begin position="146"/>
        <end position="160"/>
    </location>
</feature>